<feature type="compositionally biased region" description="Low complexity" evidence="6">
    <location>
        <begin position="443"/>
        <end position="469"/>
    </location>
</feature>
<dbReference type="Gene3D" id="1.20.1270.220">
    <property type="match status" value="1"/>
</dbReference>
<evidence type="ECO:0000259" key="7">
    <source>
        <dbReference type="PROSITE" id="PS50014"/>
    </source>
</evidence>
<gene>
    <name evidence="9" type="ORF">CSSPJE1EN1_LOCUS4259</name>
</gene>
<dbReference type="PROSITE" id="PS51525">
    <property type="entry name" value="NET"/>
    <property type="match status" value="1"/>
</dbReference>
<evidence type="ECO:0000256" key="3">
    <source>
        <dbReference type="ARBA" id="ARBA00023163"/>
    </source>
</evidence>
<dbReference type="InterPro" id="IPR036427">
    <property type="entry name" value="Bromodomain-like_sf"/>
</dbReference>
<feature type="region of interest" description="Disordered" evidence="6">
    <location>
        <begin position="1"/>
        <end position="35"/>
    </location>
</feature>
<dbReference type="InterPro" id="IPR038336">
    <property type="entry name" value="NET_sf"/>
</dbReference>
<name>A0ABP0VY05_9BRYO</name>
<evidence type="ECO:0000256" key="4">
    <source>
        <dbReference type="PROSITE-ProRule" id="PRU00035"/>
    </source>
</evidence>
<keyword evidence="5" id="KW-0175">Coiled coil</keyword>
<proteinExistence type="predicted"/>
<evidence type="ECO:0000259" key="8">
    <source>
        <dbReference type="PROSITE" id="PS51525"/>
    </source>
</evidence>
<keyword evidence="1" id="KW-0805">Transcription regulation</keyword>
<dbReference type="SMART" id="SM00297">
    <property type="entry name" value="BROMO"/>
    <property type="match status" value="1"/>
</dbReference>
<dbReference type="Pfam" id="PF17035">
    <property type="entry name" value="BET"/>
    <property type="match status" value="1"/>
</dbReference>
<dbReference type="InterPro" id="IPR001487">
    <property type="entry name" value="Bromodomain"/>
</dbReference>
<evidence type="ECO:0000256" key="1">
    <source>
        <dbReference type="ARBA" id="ARBA00023015"/>
    </source>
</evidence>
<evidence type="ECO:0000313" key="9">
    <source>
        <dbReference type="EMBL" id="CAK9258781.1"/>
    </source>
</evidence>
<evidence type="ECO:0000313" key="10">
    <source>
        <dbReference type="Proteomes" id="UP001497444"/>
    </source>
</evidence>
<feature type="domain" description="NET" evidence="8">
    <location>
        <begin position="291"/>
        <end position="372"/>
    </location>
</feature>
<sequence>MASALVFTHDRHRNEHMKKGPKLNKVDAYPSEESPYLKRKSMSLNQDGIKPLQPGGGSTQTLTIASLSSVERRDLRKKLKLDLVELKRILTRIEARLEYLQQEPLDDRRDKTGRHGLDVGRPQKRGTDLLKQCGTLLKKLMGHKHAWVFNKPVDAEDWGILDYYTVIKKPMDLGTVKKKLESGYYTCPTGMADDVRLTFSNAMTYNPPGNDVYVMASTLGSTFEKLWKDIARKLVVEQQVGDSAGMVVHKDGRLNLEQQGLQDDDVGRKVQSNLPRSRQAPVGRAVMQAKPKPTDVVKRPMTFEEKEKLSKQMESLPEEKLVRVIEIMRKRHPEIGEDNDEVEVDIESIDNETLWELERFISNYMKSKGKKAKVASGKTLQTSQVGNLNQAMLINALGHSLTVCSLLRCEDAGEEDVDIDDDLAPAQFAPVEIDKDGVGADGEGSSSGDSSDSGSGSSDSDSDSSSGSESEAEDAQGGGTVAKAVTGDKV</sequence>
<keyword evidence="3" id="KW-0804">Transcription</keyword>
<dbReference type="Gene3D" id="1.20.920.10">
    <property type="entry name" value="Bromodomain-like"/>
    <property type="match status" value="1"/>
</dbReference>
<dbReference type="SUPFAM" id="SSF47370">
    <property type="entry name" value="Bromodomain"/>
    <property type="match status" value="1"/>
</dbReference>
<keyword evidence="10" id="KW-1185">Reference proteome</keyword>
<feature type="coiled-coil region" evidence="5">
    <location>
        <begin position="76"/>
        <end position="103"/>
    </location>
</feature>
<reference evidence="9" key="1">
    <citation type="submission" date="2024-02" db="EMBL/GenBank/DDBJ databases">
        <authorList>
            <consortium name="ELIXIR-Norway"/>
            <consortium name="Elixir Norway"/>
        </authorList>
    </citation>
    <scope>NUCLEOTIDE SEQUENCE</scope>
</reference>
<evidence type="ECO:0000256" key="5">
    <source>
        <dbReference type="SAM" id="Coils"/>
    </source>
</evidence>
<dbReference type="PROSITE" id="PS50014">
    <property type="entry name" value="BROMODOMAIN_2"/>
    <property type="match status" value="1"/>
</dbReference>
<feature type="domain" description="Bromo" evidence="7">
    <location>
        <begin position="141"/>
        <end position="213"/>
    </location>
</feature>
<protein>
    <submittedName>
        <fullName evidence="9">Uncharacterized protein</fullName>
    </submittedName>
</protein>
<accession>A0ABP0VY05</accession>
<keyword evidence="2 4" id="KW-0103">Bromodomain</keyword>
<dbReference type="InterPro" id="IPR027353">
    <property type="entry name" value="NET_dom"/>
</dbReference>
<dbReference type="Pfam" id="PF00439">
    <property type="entry name" value="Bromodomain"/>
    <property type="match status" value="1"/>
</dbReference>
<evidence type="ECO:0000256" key="6">
    <source>
        <dbReference type="SAM" id="MobiDB-lite"/>
    </source>
</evidence>
<dbReference type="PANTHER" id="PTHR45926">
    <property type="entry name" value="OSJNBA0053K19.4 PROTEIN"/>
    <property type="match status" value="1"/>
</dbReference>
<evidence type="ECO:0000256" key="2">
    <source>
        <dbReference type="ARBA" id="ARBA00023117"/>
    </source>
</evidence>
<dbReference type="PRINTS" id="PR00503">
    <property type="entry name" value="BROMODOMAIN"/>
</dbReference>
<dbReference type="EMBL" id="OZ020106">
    <property type="protein sequence ID" value="CAK9258781.1"/>
    <property type="molecule type" value="Genomic_DNA"/>
</dbReference>
<dbReference type="Proteomes" id="UP001497444">
    <property type="component" value="Chromosome 11"/>
</dbReference>
<organism evidence="9 10">
    <name type="scientific">Sphagnum jensenii</name>
    <dbReference type="NCBI Taxonomy" id="128206"/>
    <lineage>
        <taxon>Eukaryota</taxon>
        <taxon>Viridiplantae</taxon>
        <taxon>Streptophyta</taxon>
        <taxon>Embryophyta</taxon>
        <taxon>Bryophyta</taxon>
        <taxon>Sphagnophytina</taxon>
        <taxon>Sphagnopsida</taxon>
        <taxon>Sphagnales</taxon>
        <taxon>Sphagnaceae</taxon>
        <taxon>Sphagnum</taxon>
    </lineage>
</organism>
<feature type="region of interest" description="Disordered" evidence="6">
    <location>
        <begin position="430"/>
        <end position="490"/>
    </location>
</feature>